<accession>A0ABY7G6Q3</accession>
<sequence length="61" mass="6896">MKSVRMALLGKPKFFTSADLKSDKLTEPIYDAQLDISVEQDKDDVSLVSDNILYYISNPDL</sequence>
<keyword evidence="2" id="KW-1185">Reference proteome</keyword>
<reference evidence="1" key="1">
    <citation type="submission" date="2022-11" db="EMBL/GenBank/DDBJ databases">
        <title>Centuries of genome instability and evolution in soft-shell clam transmissible cancer (bioRxiv).</title>
        <authorList>
            <person name="Hart S.F.M."/>
            <person name="Yonemitsu M.A."/>
            <person name="Giersch R.M."/>
            <person name="Beal B.F."/>
            <person name="Arriagada G."/>
            <person name="Davis B.W."/>
            <person name="Ostrander E.A."/>
            <person name="Goff S.P."/>
            <person name="Metzger M.J."/>
        </authorList>
    </citation>
    <scope>NUCLEOTIDE SEQUENCE</scope>
    <source>
        <strain evidence="1">MELC-2E11</strain>
        <tissue evidence="1">Siphon/mantle</tissue>
    </source>
</reference>
<proteinExistence type="predicted"/>
<evidence type="ECO:0000313" key="1">
    <source>
        <dbReference type="EMBL" id="WAR29627.1"/>
    </source>
</evidence>
<gene>
    <name evidence="1" type="ORF">MAR_003195</name>
</gene>
<organism evidence="1 2">
    <name type="scientific">Mya arenaria</name>
    <name type="common">Soft-shell clam</name>
    <dbReference type="NCBI Taxonomy" id="6604"/>
    <lineage>
        <taxon>Eukaryota</taxon>
        <taxon>Metazoa</taxon>
        <taxon>Spiralia</taxon>
        <taxon>Lophotrochozoa</taxon>
        <taxon>Mollusca</taxon>
        <taxon>Bivalvia</taxon>
        <taxon>Autobranchia</taxon>
        <taxon>Heteroconchia</taxon>
        <taxon>Euheterodonta</taxon>
        <taxon>Imparidentia</taxon>
        <taxon>Neoheterodontei</taxon>
        <taxon>Myida</taxon>
        <taxon>Myoidea</taxon>
        <taxon>Myidae</taxon>
        <taxon>Mya</taxon>
    </lineage>
</organism>
<evidence type="ECO:0000313" key="2">
    <source>
        <dbReference type="Proteomes" id="UP001164746"/>
    </source>
</evidence>
<protein>
    <submittedName>
        <fullName evidence="1">Uncharacterized protein</fullName>
    </submittedName>
</protein>
<dbReference type="EMBL" id="CP111027">
    <property type="protein sequence ID" value="WAR29627.1"/>
    <property type="molecule type" value="Genomic_DNA"/>
</dbReference>
<name>A0ABY7G6Q3_MYAAR</name>
<dbReference type="Proteomes" id="UP001164746">
    <property type="component" value="Chromosome 16"/>
</dbReference>